<reference evidence="4 5" key="1">
    <citation type="submission" date="2020-03" db="EMBL/GenBank/DDBJ databases">
        <authorList>
            <person name="Lai Q."/>
        </authorList>
    </citation>
    <scope>NUCLEOTIDE SEQUENCE [LARGE SCALE GENOMIC DNA]</scope>
    <source>
        <strain evidence="4 5">CCUG 25036</strain>
    </source>
</reference>
<proteinExistence type="predicted"/>
<feature type="compositionally biased region" description="Low complexity" evidence="1">
    <location>
        <begin position="258"/>
        <end position="275"/>
    </location>
</feature>
<dbReference type="Proteomes" id="UP000490980">
    <property type="component" value="Unassembled WGS sequence"/>
</dbReference>
<feature type="chain" id="PRO_5030581333" evidence="3">
    <location>
        <begin position="20"/>
        <end position="282"/>
    </location>
</feature>
<keyword evidence="5" id="KW-1185">Reference proteome</keyword>
<dbReference type="Pfam" id="PF13432">
    <property type="entry name" value="TPR_16"/>
    <property type="match status" value="1"/>
</dbReference>
<feature type="region of interest" description="Disordered" evidence="1">
    <location>
        <begin position="230"/>
        <end position="282"/>
    </location>
</feature>
<accession>A0A7X5ZKA1</accession>
<dbReference type="Gene3D" id="1.25.40.10">
    <property type="entry name" value="Tetratricopeptide repeat domain"/>
    <property type="match status" value="1"/>
</dbReference>
<dbReference type="SUPFAM" id="SSF48452">
    <property type="entry name" value="TPR-like"/>
    <property type="match status" value="1"/>
</dbReference>
<evidence type="ECO:0000313" key="5">
    <source>
        <dbReference type="Proteomes" id="UP000490980"/>
    </source>
</evidence>
<keyword evidence="2" id="KW-0812">Transmembrane</keyword>
<keyword evidence="3" id="KW-0732">Signal</keyword>
<gene>
    <name evidence="4" type="ORF">HBF25_20990</name>
</gene>
<dbReference type="RefSeq" id="WP_166952491.1">
    <property type="nucleotide sequence ID" value="NZ_JAARLZ010000016.1"/>
</dbReference>
<evidence type="ECO:0000256" key="2">
    <source>
        <dbReference type="SAM" id="Phobius"/>
    </source>
</evidence>
<feature type="transmembrane region" description="Helical" evidence="2">
    <location>
        <begin position="132"/>
        <end position="152"/>
    </location>
</feature>
<keyword evidence="2" id="KW-0472">Membrane</keyword>
<comment type="caution">
    <text evidence="4">The sequence shown here is derived from an EMBL/GenBank/DDBJ whole genome shotgun (WGS) entry which is preliminary data.</text>
</comment>
<name>A0A7X5ZKA1_9GAMM</name>
<evidence type="ECO:0000256" key="3">
    <source>
        <dbReference type="SAM" id="SignalP"/>
    </source>
</evidence>
<protein>
    <submittedName>
        <fullName evidence="4">Tetratricopeptide repeat protein</fullName>
    </submittedName>
</protein>
<dbReference type="AlphaFoldDB" id="A0A7X5ZKA1"/>
<feature type="signal peptide" evidence="3">
    <location>
        <begin position="1"/>
        <end position="19"/>
    </location>
</feature>
<sequence length="282" mass="29182">MKKLILAFVLLALTGLASAADSPHDVQALIVRGDYPGAEALLREAIKDHPQSAKAHYVLAQVLAHEGNIGEARAEATQAATLDPATHFTDPAKFQQFQKELNTALAPSSGSRLGSAQVMSEGARPAREHGGVSLLTGLLVIVGVIVLIAVLWSRRQRPAASPFGNGNQASPFNGVPPGGGYNPNGYNGYAPPYAPPPSSGVGGAVAAGLGGLAAGVLLDEALRSHRDGEVIREVGSSGNVTPDPSGQAYDDLRNDPVDFGNNDNSWDDSSSGGSDSFDDNQW</sequence>
<evidence type="ECO:0000313" key="4">
    <source>
        <dbReference type="EMBL" id="NII08868.1"/>
    </source>
</evidence>
<dbReference type="InterPro" id="IPR011990">
    <property type="entry name" value="TPR-like_helical_dom_sf"/>
</dbReference>
<keyword evidence="2" id="KW-1133">Transmembrane helix</keyword>
<organism evidence="4 5">
    <name type="scientific">Luteibacter anthropi</name>
    <dbReference type="NCBI Taxonomy" id="564369"/>
    <lineage>
        <taxon>Bacteria</taxon>
        <taxon>Pseudomonadati</taxon>
        <taxon>Pseudomonadota</taxon>
        <taxon>Gammaproteobacteria</taxon>
        <taxon>Lysobacterales</taxon>
        <taxon>Rhodanobacteraceae</taxon>
        <taxon>Luteibacter</taxon>
    </lineage>
</organism>
<evidence type="ECO:0000256" key="1">
    <source>
        <dbReference type="SAM" id="MobiDB-lite"/>
    </source>
</evidence>
<dbReference type="EMBL" id="JAARLZ010000016">
    <property type="protein sequence ID" value="NII08868.1"/>
    <property type="molecule type" value="Genomic_DNA"/>
</dbReference>